<dbReference type="EMBL" id="BLAL01000338">
    <property type="protein sequence ID" value="GET04094.1"/>
    <property type="molecule type" value="Genomic_DNA"/>
</dbReference>
<dbReference type="Pfam" id="PF00248">
    <property type="entry name" value="Aldo_ket_red"/>
    <property type="match status" value="1"/>
</dbReference>
<dbReference type="GO" id="GO:0016491">
    <property type="term" value="F:oxidoreductase activity"/>
    <property type="evidence" value="ECO:0007669"/>
    <property type="project" value="UniProtKB-KW"/>
</dbReference>
<dbReference type="AlphaFoldDB" id="A0A2Z6QHM4"/>
<dbReference type="CDD" id="cd19076">
    <property type="entry name" value="AKR_AKR13A_13D"/>
    <property type="match status" value="1"/>
</dbReference>
<proteinExistence type="predicted"/>
<dbReference type="PANTHER" id="PTHR43625">
    <property type="entry name" value="AFLATOXIN B1 ALDEHYDE REDUCTASE"/>
    <property type="match status" value="1"/>
</dbReference>
<dbReference type="InterPro" id="IPR036812">
    <property type="entry name" value="NAD(P)_OxRdtase_dom_sf"/>
</dbReference>
<evidence type="ECO:0000259" key="2">
    <source>
        <dbReference type="Pfam" id="PF00248"/>
    </source>
</evidence>
<keyword evidence="5" id="KW-1185">Reference proteome</keyword>
<dbReference type="PANTHER" id="PTHR43625:SF40">
    <property type="entry name" value="ALDO-KETO REDUCTASE YAKC [NADP(+)]"/>
    <property type="match status" value="1"/>
</dbReference>
<feature type="domain" description="NADP-dependent oxidoreductase" evidence="2">
    <location>
        <begin position="18"/>
        <end position="314"/>
    </location>
</feature>
<protein>
    <submittedName>
        <fullName evidence="4">Aldo/keto reductase</fullName>
    </submittedName>
</protein>
<reference evidence="4" key="2">
    <citation type="submission" date="2019-10" db="EMBL/GenBank/DDBJ databases">
        <title>Conservation and host-specific expression of non-tandemly repeated heterogenous ribosome RNA gene in arbuscular mycorrhizal fungi.</title>
        <authorList>
            <person name="Maeda T."/>
            <person name="Kobayashi Y."/>
            <person name="Nakagawa T."/>
            <person name="Ezawa T."/>
            <person name="Yamaguchi K."/>
            <person name="Bino T."/>
            <person name="Nishimoto Y."/>
            <person name="Shigenobu S."/>
            <person name="Kawaguchi M."/>
        </authorList>
    </citation>
    <scope>NUCLEOTIDE SEQUENCE</scope>
    <source>
        <strain evidence="4">HR1</strain>
    </source>
</reference>
<dbReference type="InterPro" id="IPR023210">
    <property type="entry name" value="NADP_OxRdtase_dom"/>
</dbReference>
<dbReference type="InterPro" id="IPR050791">
    <property type="entry name" value="Aldo-Keto_reductase"/>
</dbReference>
<evidence type="ECO:0000313" key="3">
    <source>
        <dbReference type="EMBL" id="GBB84294.1"/>
    </source>
</evidence>
<dbReference type="Proteomes" id="UP000615446">
    <property type="component" value="Unassembled WGS sequence"/>
</dbReference>
<gene>
    <name evidence="4" type="ORF">RCL2_003039500</name>
    <name evidence="3" type="ORF">RclHR1_10900002</name>
</gene>
<dbReference type="GO" id="GO:0005737">
    <property type="term" value="C:cytoplasm"/>
    <property type="evidence" value="ECO:0007669"/>
    <property type="project" value="TreeGrafter"/>
</dbReference>
<dbReference type="EMBL" id="BEXD01000103">
    <property type="protein sequence ID" value="GBB84294.1"/>
    <property type="molecule type" value="Genomic_DNA"/>
</dbReference>
<evidence type="ECO:0000313" key="5">
    <source>
        <dbReference type="Proteomes" id="UP000247702"/>
    </source>
</evidence>
<comment type="caution">
    <text evidence="3">The sequence shown here is derived from an EMBL/GenBank/DDBJ whole genome shotgun (WGS) entry which is preliminary data.</text>
</comment>
<organism evidence="3 5">
    <name type="scientific">Rhizophagus clarus</name>
    <dbReference type="NCBI Taxonomy" id="94130"/>
    <lineage>
        <taxon>Eukaryota</taxon>
        <taxon>Fungi</taxon>
        <taxon>Fungi incertae sedis</taxon>
        <taxon>Mucoromycota</taxon>
        <taxon>Glomeromycotina</taxon>
        <taxon>Glomeromycetes</taxon>
        <taxon>Glomerales</taxon>
        <taxon>Glomeraceae</taxon>
        <taxon>Rhizophagus</taxon>
    </lineage>
</organism>
<reference evidence="3 5" key="1">
    <citation type="submission" date="2017-11" db="EMBL/GenBank/DDBJ databases">
        <title>The genome of Rhizophagus clarus HR1 reveals common genetic basis of auxotrophy among arbuscular mycorrhizal fungi.</title>
        <authorList>
            <person name="Kobayashi Y."/>
        </authorList>
    </citation>
    <scope>NUCLEOTIDE SEQUENCE [LARGE SCALE GENOMIC DNA]</scope>
    <source>
        <strain evidence="3 5">HR1</strain>
    </source>
</reference>
<keyword evidence="1" id="KW-0560">Oxidoreductase</keyword>
<dbReference type="Proteomes" id="UP000247702">
    <property type="component" value="Unassembled WGS sequence"/>
</dbReference>
<name>A0A2Z6QHM4_9GLOM</name>
<dbReference type="SUPFAM" id="SSF51430">
    <property type="entry name" value="NAD(P)-linked oxidoreductase"/>
    <property type="match status" value="1"/>
</dbReference>
<dbReference type="STRING" id="94130.A0A2Z6QHM4"/>
<evidence type="ECO:0000313" key="4">
    <source>
        <dbReference type="EMBL" id="GET04094.1"/>
    </source>
</evidence>
<dbReference type="Gene3D" id="3.20.20.100">
    <property type="entry name" value="NADP-dependent oxidoreductase domain"/>
    <property type="match status" value="1"/>
</dbReference>
<sequence length="334" mass="37192">MALPLRELGKTGVKIPAIGLGCMGMSDFYGSSDEEENIKVLNRALELGCNFWDTADAYGIGANEILISKILKDRRDEVFICTKFGIVRDPDVKYVGISNVSGKPEYVRKACDASLKRLGIDCIDLYYQHRVDPDTPIEDTVGTLAELVKEGKIKYIGLSECSAATLRRAHKVHPITAVEIEYSPWSLDIETNGIMETCKELGITIVVYGALGRGFLTGKYRSIDDFEPDDIRRTHPRFQSENFAKNLELADKFSEFASKRGITAGQLCLAWVLAQSDNIVTIPGTKKIKYLEENLEATKVQLSSEELSEIREIINSFNIIGDRYSAVSMKSLNL</sequence>
<accession>A0A2Z6QHM4</accession>
<dbReference type="OrthoDB" id="37537at2759"/>
<evidence type="ECO:0000256" key="1">
    <source>
        <dbReference type="ARBA" id="ARBA00023002"/>
    </source>
</evidence>